<dbReference type="FunFam" id="1.10.3470.10:FF:000001">
    <property type="entry name" value="Vitamin B12 ABC transporter permease BtuC"/>
    <property type="match status" value="1"/>
</dbReference>
<evidence type="ECO:0000256" key="8">
    <source>
        <dbReference type="SAM" id="MobiDB-lite"/>
    </source>
</evidence>
<feature type="transmembrane region" description="Helical" evidence="9">
    <location>
        <begin position="82"/>
        <end position="102"/>
    </location>
</feature>
<gene>
    <name evidence="10" type="ORF">H9932_09730</name>
</gene>
<dbReference type="CDD" id="cd06550">
    <property type="entry name" value="TM_ABC_iron-siderophores_like"/>
    <property type="match status" value="1"/>
</dbReference>
<dbReference type="GO" id="GO:0005886">
    <property type="term" value="C:plasma membrane"/>
    <property type="evidence" value="ECO:0007669"/>
    <property type="project" value="UniProtKB-SubCell"/>
</dbReference>
<comment type="subcellular location">
    <subcellularLocation>
        <location evidence="1">Cell membrane</location>
        <topology evidence="1">Multi-pass membrane protein</topology>
    </subcellularLocation>
</comment>
<comment type="caution">
    <text evidence="10">The sequence shown here is derived from an EMBL/GenBank/DDBJ whole genome shotgun (WGS) entry which is preliminary data.</text>
</comment>
<protein>
    <submittedName>
        <fullName evidence="10">Iron chelate uptake ABC transporter family permease subunit</fullName>
    </submittedName>
</protein>
<evidence type="ECO:0000256" key="7">
    <source>
        <dbReference type="ARBA" id="ARBA00023136"/>
    </source>
</evidence>
<accession>A0A9D2TH94</accession>
<sequence length="356" mass="35611">MTAPAPASAATTATASATTPAPGRPPRLRRALGLLAVIAGLAVTSLASFMVGANPLPLDAVWSGLWRPDGSEASIIVHTLRIPRTVVGILVGAAFGVSGAVIQALTRNPLADPGILGVNAGAGFAVTLGVGLLGISGITGYIWLAFLGAAGATVLVFMIGSAGRGSASPVTLVLAGVALGAVLTGFSTFLTLIDPDTFDALRNWGVGSIARTGLADTMQVVPFLMGGLLLALLLSGSLNAIALGDDLAAALGTSILRTRVLGVLAVTLLAGAGTALTGGIGFIGLMVPHVVRWIVGPDQRWIIAYSALTAPVIVLAADVLGRVLGRPGEIEVGIMTAVIGAPVLIALVRRRRASGL</sequence>
<feature type="transmembrane region" description="Helical" evidence="9">
    <location>
        <begin position="330"/>
        <end position="348"/>
    </location>
</feature>
<dbReference type="GO" id="GO:0022857">
    <property type="term" value="F:transmembrane transporter activity"/>
    <property type="evidence" value="ECO:0007669"/>
    <property type="project" value="InterPro"/>
</dbReference>
<keyword evidence="6 9" id="KW-1133">Transmembrane helix</keyword>
<comment type="similarity">
    <text evidence="2">Belongs to the binding-protein-dependent transport system permease family. FecCD subfamily.</text>
</comment>
<dbReference type="SUPFAM" id="SSF81345">
    <property type="entry name" value="ABC transporter involved in vitamin B12 uptake, BtuC"/>
    <property type="match status" value="1"/>
</dbReference>
<feature type="transmembrane region" description="Helical" evidence="9">
    <location>
        <begin position="114"/>
        <end position="135"/>
    </location>
</feature>
<evidence type="ECO:0000256" key="1">
    <source>
        <dbReference type="ARBA" id="ARBA00004651"/>
    </source>
</evidence>
<feature type="transmembrane region" description="Helical" evidence="9">
    <location>
        <begin position="141"/>
        <end position="160"/>
    </location>
</feature>
<dbReference type="Pfam" id="PF01032">
    <property type="entry name" value="FecCD"/>
    <property type="match status" value="1"/>
</dbReference>
<proteinExistence type="inferred from homology"/>
<evidence type="ECO:0000256" key="6">
    <source>
        <dbReference type="ARBA" id="ARBA00022989"/>
    </source>
</evidence>
<evidence type="ECO:0000256" key="9">
    <source>
        <dbReference type="SAM" id="Phobius"/>
    </source>
</evidence>
<feature type="transmembrane region" description="Helical" evidence="9">
    <location>
        <begin position="302"/>
        <end position="324"/>
    </location>
</feature>
<keyword evidence="3" id="KW-0813">Transport</keyword>
<evidence type="ECO:0000256" key="2">
    <source>
        <dbReference type="ARBA" id="ARBA00007935"/>
    </source>
</evidence>
<dbReference type="PANTHER" id="PTHR30472">
    <property type="entry name" value="FERRIC ENTEROBACTIN TRANSPORT SYSTEM PERMEASE PROTEIN"/>
    <property type="match status" value="1"/>
</dbReference>
<dbReference type="PANTHER" id="PTHR30472:SF1">
    <property type="entry name" value="FE(3+) DICITRATE TRANSPORT SYSTEM PERMEASE PROTEIN FECC-RELATED"/>
    <property type="match status" value="1"/>
</dbReference>
<reference evidence="10" key="1">
    <citation type="journal article" date="2021" name="PeerJ">
        <title>Extensive microbial diversity within the chicken gut microbiome revealed by metagenomics and culture.</title>
        <authorList>
            <person name="Gilroy R."/>
            <person name="Ravi A."/>
            <person name="Getino M."/>
            <person name="Pursley I."/>
            <person name="Horton D.L."/>
            <person name="Alikhan N.F."/>
            <person name="Baker D."/>
            <person name="Gharbi K."/>
            <person name="Hall N."/>
            <person name="Watson M."/>
            <person name="Adriaenssens E.M."/>
            <person name="Foster-Nyarko E."/>
            <person name="Jarju S."/>
            <person name="Secka A."/>
            <person name="Antonio M."/>
            <person name="Oren A."/>
            <person name="Chaudhuri R.R."/>
            <person name="La Ragione R."/>
            <person name="Hildebrand F."/>
            <person name="Pallen M.J."/>
        </authorList>
    </citation>
    <scope>NUCLEOTIDE SEQUENCE</scope>
    <source>
        <strain evidence="10">CHK130-7132</strain>
    </source>
</reference>
<dbReference type="AlphaFoldDB" id="A0A9D2TH94"/>
<evidence type="ECO:0000313" key="10">
    <source>
        <dbReference type="EMBL" id="HJC69939.1"/>
    </source>
</evidence>
<feature type="transmembrane region" description="Helical" evidence="9">
    <location>
        <begin position="213"/>
        <end position="235"/>
    </location>
</feature>
<keyword evidence="5 9" id="KW-0812">Transmembrane</keyword>
<feature type="compositionally biased region" description="Low complexity" evidence="8">
    <location>
        <begin position="1"/>
        <end position="21"/>
    </location>
</feature>
<dbReference type="Gene3D" id="1.10.3470.10">
    <property type="entry name" value="ABC transporter involved in vitamin B12 uptake, BtuC"/>
    <property type="match status" value="1"/>
</dbReference>
<feature type="transmembrane region" description="Helical" evidence="9">
    <location>
        <begin position="172"/>
        <end position="193"/>
    </location>
</feature>
<reference evidence="10" key="2">
    <citation type="submission" date="2021-04" db="EMBL/GenBank/DDBJ databases">
        <authorList>
            <person name="Gilroy R."/>
        </authorList>
    </citation>
    <scope>NUCLEOTIDE SEQUENCE</scope>
    <source>
        <strain evidence="10">CHK130-7132</strain>
    </source>
</reference>
<feature type="region of interest" description="Disordered" evidence="8">
    <location>
        <begin position="1"/>
        <end position="25"/>
    </location>
</feature>
<evidence type="ECO:0000313" key="11">
    <source>
        <dbReference type="Proteomes" id="UP000823854"/>
    </source>
</evidence>
<dbReference type="GO" id="GO:0033214">
    <property type="term" value="P:siderophore-iron import into cell"/>
    <property type="evidence" value="ECO:0007669"/>
    <property type="project" value="TreeGrafter"/>
</dbReference>
<evidence type="ECO:0000256" key="3">
    <source>
        <dbReference type="ARBA" id="ARBA00022448"/>
    </source>
</evidence>
<organism evidence="10 11">
    <name type="scientific">Candidatus Brachybacterium intestinipullorum</name>
    <dbReference type="NCBI Taxonomy" id="2838512"/>
    <lineage>
        <taxon>Bacteria</taxon>
        <taxon>Bacillati</taxon>
        <taxon>Actinomycetota</taxon>
        <taxon>Actinomycetes</taxon>
        <taxon>Micrococcales</taxon>
        <taxon>Dermabacteraceae</taxon>
        <taxon>Brachybacterium</taxon>
    </lineage>
</organism>
<name>A0A9D2TH94_9MICO</name>
<keyword evidence="4" id="KW-1003">Cell membrane</keyword>
<dbReference type="InterPro" id="IPR037294">
    <property type="entry name" value="ABC_BtuC-like"/>
</dbReference>
<evidence type="ECO:0000256" key="4">
    <source>
        <dbReference type="ARBA" id="ARBA00022475"/>
    </source>
</evidence>
<evidence type="ECO:0000256" key="5">
    <source>
        <dbReference type="ARBA" id="ARBA00022692"/>
    </source>
</evidence>
<dbReference type="InterPro" id="IPR000522">
    <property type="entry name" value="ABC_transptr_permease_BtuC"/>
</dbReference>
<dbReference type="Proteomes" id="UP000823854">
    <property type="component" value="Unassembled WGS sequence"/>
</dbReference>
<feature type="transmembrane region" description="Helical" evidence="9">
    <location>
        <begin position="275"/>
        <end position="295"/>
    </location>
</feature>
<feature type="transmembrane region" description="Helical" evidence="9">
    <location>
        <begin position="32"/>
        <end position="53"/>
    </location>
</feature>
<dbReference type="EMBL" id="DWWC01000201">
    <property type="protein sequence ID" value="HJC69939.1"/>
    <property type="molecule type" value="Genomic_DNA"/>
</dbReference>
<keyword evidence="7 9" id="KW-0472">Membrane</keyword>